<feature type="non-terminal residue" evidence="1">
    <location>
        <position position="1"/>
    </location>
</feature>
<proteinExistence type="predicted"/>
<name>X0UV82_9ZZZZ</name>
<accession>X0UV82</accession>
<sequence>VIKFIVRADEVSDAVGDWVLRKCTEVSDPVRVY</sequence>
<organism evidence="1">
    <name type="scientific">marine sediment metagenome</name>
    <dbReference type="NCBI Taxonomy" id="412755"/>
    <lineage>
        <taxon>unclassified sequences</taxon>
        <taxon>metagenomes</taxon>
        <taxon>ecological metagenomes</taxon>
    </lineage>
</organism>
<dbReference type="AlphaFoldDB" id="X0UV82"/>
<gene>
    <name evidence="1" type="ORF">S01H1_40072</name>
</gene>
<reference evidence="1" key="1">
    <citation type="journal article" date="2014" name="Front. Microbiol.">
        <title>High frequency of phylogenetically diverse reductive dehalogenase-homologous genes in deep subseafloor sedimentary metagenomes.</title>
        <authorList>
            <person name="Kawai M."/>
            <person name="Futagami T."/>
            <person name="Toyoda A."/>
            <person name="Takaki Y."/>
            <person name="Nishi S."/>
            <person name="Hori S."/>
            <person name="Arai W."/>
            <person name="Tsubouchi T."/>
            <person name="Morono Y."/>
            <person name="Uchiyama I."/>
            <person name="Ito T."/>
            <person name="Fujiyama A."/>
            <person name="Inagaki F."/>
            <person name="Takami H."/>
        </authorList>
    </citation>
    <scope>NUCLEOTIDE SEQUENCE</scope>
    <source>
        <strain evidence="1">Expedition CK06-06</strain>
    </source>
</reference>
<comment type="caution">
    <text evidence="1">The sequence shown here is derived from an EMBL/GenBank/DDBJ whole genome shotgun (WGS) entry which is preliminary data.</text>
</comment>
<protein>
    <submittedName>
        <fullName evidence="1">Uncharacterized protein</fullName>
    </submittedName>
</protein>
<dbReference type="EMBL" id="BARS01025348">
    <property type="protein sequence ID" value="GAG03112.1"/>
    <property type="molecule type" value="Genomic_DNA"/>
</dbReference>
<evidence type="ECO:0000313" key="1">
    <source>
        <dbReference type="EMBL" id="GAG03112.1"/>
    </source>
</evidence>